<name>A0A291GMV7_9MICO</name>
<evidence type="ECO:0000256" key="1">
    <source>
        <dbReference type="ARBA" id="ARBA00007553"/>
    </source>
</evidence>
<dbReference type="RefSeq" id="WP_096802431.1">
    <property type="nucleotide sequence ID" value="NZ_CP023563.1"/>
</dbReference>
<accession>A0A291GMV7</accession>
<feature type="domain" description="SLH" evidence="2">
    <location>
        <begin position="631"/>
        <end position="689"/>
    </location>
</feature>
<feature type="domain" description="SLH" evidence="2">
    <location>
        <begin position="509"/>
        <end position="570"/>
    </location>
</feature>
<evidence type="ECO:0000313" key="4">
    <source>
        <dbReference type="Proteomes" id="UP000218165"/>
    </source>
</evidence>
<dbReference type="KEGG" id="brz:CFK38_07015"/>
<dbReference type="InterPro" id="IPR006619">
    <property type="entry name" value="PGRP_domain_met/bac"/>
</dbReference>
<comment type="similarity">
    <text evidence="1">Belongs to the N-acetylmuramoyl-L-alanine amidase 2 family.</text>
</comment>
<gene>
    <name evidence="3" type="ORF">CFK38_07015</name>
</gene>
<dbReference type="SMART" id="SM00644">
    <property type="entry name" value="Ami_2"/>
    <property type="match status" value="1"/>
</dbReference>
<keyword evidence="4" id="KW-1185">Reference proteome</keyword>
<feature type="domain" description="SLH" evidence="2">
    <location>
        <begin position="571"/>
        <end position="630"/>
    </location>
</feature>
<evidence type="ECO:0000259" key="2">
    <source>
        <dbReference type="PROSITE" id="PS51272"/>
    </source>
</evidence>
<dbReference type="Proteomes" id="UP000218165">
    <property type="component" value="Chromosome"/>
</dbReference>
<dbReference type="InterPro" id="IPR015510">
    <property type="entry name" value="PGRP"/>
</dbReference>
<dbReference type="EMBL" id="CP023563">
    <property type="protein sequence ID" value="ATG51304.1"/>
    <property type="molecule type" value="Genomic_DNA"/>
</dbReference>
<dbReference type="PROSITE" id="PS51318">
    <property type="entry name" value="TAT"/>
    <property type="match status" value="1"/>
</dbReference>
<proteinExistence type="inferred from homology"/>
<dbReference type="GO" id="GO:0009253">
    <property type="term" value="P:peptidoglycan catabolic process"/>
    <property type="evidence" value="ECO:0007669"/>
    <property type="project" value="InterPro"/>
</dbReference>
<dbReference type="Pfam" id="PF00395">
    <property type="entry name" value="SLH"/>
    <property type="match status" value="3"/>
</dbReference>
<protein>
    <recommendedName>
        <fullName evidence="2">SLH domain-containing protein</fullName>
    </recommendedName>
</protein>
<dbReference type="CDD" id="cd06583">
    <property type="entry name" value="PGRP"/>
    <property type="match status" value="1"/>
</dbReference>
<reference evidence="4" key="1">
    <citation type="submission" date="2017-09" db="EMBL/GenBank/DDBJ databases">
        <title>Brachybacterium sp. VM2412.</title>
        <authorList>
            <person name="Tak E.J."/>
            <person name="Bae J.-W."/>
        </authorList>
    </citation>
    <scope>NUCLEOTIDE SEQUENCE [LARGE SCALE GENOMIC DNA]</scope>
    <source>
        <strain evidence="4">VM2412</strain>
    </source>
</reference>
<dbReference type="InterPro" id="IPR001119">
    <property type="entry name" value="SLH_dom"/>
</dbReference>
<dbReference type="InterPro" id="IPR036505">
    <property type="entry name" value="Amidase/PGRP_sf"/>
</dbReference>
<evidence type="ECO:0000313" key="3">
    <source>
        <dbReference type="EMBL" id="ATG51304.1"/>
    </source>
</evidence>
<dbReference type="SUPFAM" id="SSF55846">
    <property type="entry name" value="N-acetylmuramoyl-L-alanine amidase-like"/>
    <property type="match status" value="1"/>
</dbReference>
<dbReference type="SMART" id="SM00701">
    <property type="entry name" value="PGRP"/>
    <property type="match status" value="1"/>
</dbReference>
<dbReference type="GO" id="GO:0008270">
    <property type="term" value="F:zinc ion binding"/>
    <property type="evidence" value="ECO:0007669"/>
    <property type="project" value="InterPro"/>
</dbReference>
<dbReference type="Gene3D" id="3.40.80.10">
    <property type="entry name" value="Peptidoglycan recognition protein-like"/>
    <property type="match status" value="1"/>
</dbReference>
<dbReference type="InterPro" id="IPR002502">
    <property type="entry name" value="Amidase_domain"/>
</dbReference>
<dbReference type="PANTHER" id="PTHR11022">
    <property type="entry name" value="PEPTIDOGLYCAN RECOGNITION PROTEIN"/>
    <property type="match status" value="1"/>
</dbReference>
<dbReference type="OrthoDB" id="514320at2"/>
<dbReference type="Pfam" id="PF01510">
    <property type="entry name" value="Amidase_2"/>
    <property type="match status" value="1"/>
</dbReference>
<dbReference type="InterPro" id="IPR006311">
    <property type="entry name" value="TAT_signal"/>
</dbReference>
<dbReference type="PROSITE" id="PS51272">
    <property type="entry name" value="SLH"/>
    <property type="match status" value="3"/>
</dbReference>
<dbReference type="AlphaFoldDB" id="A0A291GMV7"/>
<dbReference type="GO" id="GO:0008745">
    <property type="term" value="F:N-acetylmuramoyl-L-alanine amidase activity"/>
    <property type="evidence" value="ECO:0007669"/>
    <property type="project" value="InterPro"/>
</dbReference>
<sequence length="689" mass="74187">MSQRHLPPATDASSSASLTRRTLLAATAAAVPTGAALFGAAPALADPSVTDGETRIVDVPLAEVPLGEVDGAPTRELAEQPATMVGVTWPDDMDEPEVQARGLDLEGEWTPWLLLESTEDPETGEAVAGTEAGWIGAVSALQIRALLDGADVTERLVAHVVTTSPAPADAQVVALADAPVTDTAASGAEAAETEPRQMRMMSAARSVNPATPTLVGAPSFTSRAAWGANESWVRSTRAADELKSVVVHHTAGSNNYSRAESAQIVRGIQRYHAVTLGWADIGYNMLVSRYGQVFEGRGGGLHRNIIGAHALGFNTESFGISVMGDYSSSAPPRAAQVALSQLVGWKLLSTFHTRTDATVRWTSGGSDKYSAGRRITLPVMMGHRDVNYTACPGDSLYARFGAIRDDAQDFHNGGWKEHLWAFEGAGGASALGTVVRSAHRTGRFTATQLTKGLVLQEDGRAHGYATPFGKQWRAGWGRPEKAAFSLDGQTMQKFDHGGALRTGSSTVFHDGTFLDVPPDLMYRAEIEKLAGREITRGWPDHTYRPLAEIQRDAMVAFVYRALGKPAFDPPKTSPFSDMPPSRMFYKEITWARHRHITNGWPDGTFRPTAPVERGAVAAFLYRASGATSTKTSTRFSDVPRNHQFAKEITWLADAGITTGWPDGTFRPVAPIARDAMAAFMIRWMKHRGL</sequence>
<dbReference type="PANTHER" id="PTHR11022:SF41">
    <property type="entry name" value="PEPTIDOGLYCAN-RECOGNITION PROTEIN LC-RELATED"/>
    <property type="match status" value="1"/>
</dbReference>
<organism evidence="3 4">
    <name type="scientific">Brachybacterium vulturis</name>
    <dbReference type="NCBI Taxonomy" id="2017484"/>
    <lineage>
        <taxon>Bacteria</taxon>
        <taxon>Bacillati</taxon>
        <taxon>Actinomycetota</taxon>
        <taxon>Actinomycetes</taxon>
        <taxon>Micrococcales</taxon>
        <taxon>Dermabacteraceae</taxon>
        <taxon>Brachybacterium</taxon>
    </lineage>
</organism>